<reference evidence="2" key="1">
    <citation type="journal article" name="BMC Genomics">
        <title>Long-read sequencing and de novo genome assembly of marine medaka (Oryzias melastigma).</title>
        <authorList>
            <person name="Liang P."/>
            <person name="Saqib H.S.A."/>
            <person name="Ni X."/>
            <person name="Shen Y."/>
        </authorList>
    </citation>
    <scope>NUCLEOTIDE SEQUENCE</scope>
    <source>
        <strain evidence="2">Bigg-433</strain>
    </source>
</reference>
<dbReference type="EMBL" id="WKFB01000147">
    <property type="protein sequence ID" value="KAF6733965.1"/>
    <property type="molecule type" value="Genomic_DNA"/>
</dbReference>
<gene>
    <name evidence="2" type="ORF">FQA47_001875</name>
</gene>
<accession>A0A834FH26</accession>
<protein>
    <submittedName>
        <fullName evidence="2">Uncharacterized protein</fullName>
    </submittedName>
</protein>
<evidence type="ECO:0000313" key="2">
    <source>
        <dbReference type="EMBL" id="KAF6733965.1"/>
    </source>
</evidence>
<comment type="caution">
    <text evidence="2">The sequence shown here is derived from an EMBL/GenBank/DDBJ whole genome shotgun (WGS) entry which is preliminary data.</text>
</comment>
<feature type="region of interest" description="Disordered" evidence="1">
    <location>
        <begin position="24"/>
        <end position="70"/>
    </location>
</feature>
<dbReference type="AlphaFoldDB" id="A0A834FH26"/>
<feature type="region of interest" description="Disordered" evidence="1">
    <location>
        <begin position="128"/>
        <end position="170"/>
    </location>
</feature>
<organism evidence="2 3">
    <name type="scientific">Oryzias melastigma</name>
    <name type="common">Marine medaka</name>
    <dbReference type="NCBI Taxonomy" id="30732"/>
    <lineage>
        <taxon>Eukaryota</taxon>
        <taxon>Metazoa</taxon>
        <taxon>Chordata</taxon>
        <taxon>Craniata</taxon>
        <taxon>Vertebrata</taxon>
        <taxon>Euteleostomi</taxon>
        <taxon>Actinopterygii</taxon>
        <taxon>Neopterygii</taxon>
        <taxon>Teleostei</taxon>
        <taxon>Neoteleostei</taxon>
        <taxon>Acanthomorphata</taxon>
        <taxon>Ovalentaria</taxon>
        <taxon>Atherinomorphae</taxon>
        <taxon>Beloniformes</taxon>
        <taxon>Adrianichthyidae</taxon>
        <taxon>Oryziinae</taxon>
        <taxon>Oryzias</taxon>
    </lineage>
</organism>
<name>A0A834FH26_ORYME</name>
<evidence type="ECO:0000313" key="3">
    <source>
        <dbReference type="Proteomes" id="UP000646548"/>
    </source>
</evidence>
<proteinExistence type="predicted"/>
<evidence type="ECO:0000256" key="1">
    <source>
        <dbReference type="SAM" id="MobiDB-lite"/>
    </source>
</evidence>
<dbReference type="Proteomes" id="UP000646548">
    <property type="component" value="Unassembled WGS sequence"/>
</dbReference>
<sequence length="170" mass="18889">MKERRSAFVFLQKNASEALGVTKQLADPPSPLHQQPSTPESILHPETGRKTSRRRHLLGTPGKQDMNVDPEGFCLQQERKRRSLNVGLALVARLAVRSSILIVGLRPHKGIKRDDPRRERLLPNRAASVLHSMNGDEAPAGGGRESAAVRRRRSTKTSLQSLGDFDSQFE</sequence>